<reference evidence="8 9" key="1">
    <citation type="submission" date="2018-12" db="EMBL/GenBank/DDBJ databases">
        <title>Sequencing of bacterial isolates from soil warming experiment in Harvard Forest, Massachusetts, USA.</title>
        <authorList>
            <person name="Deangelis K."/>
        </authorList>
    </citation>
    <scope>NUCLEOTIDE SEQUENCE [LARGE SCALE GENOMIC DNA]</scope>
    <source>
        <strain evidence="8 9">EB153</strain>
    </source>
</reference>
<dbReference type="InterPro" id="IPR010720">
    <property type="entry name" value="Alpha-L-AF_C"/>
</dbReference>
<dbReference type="GO" id="GO:0046373">
    <property type="term" value="P:L-arabinose metabolic process"/>
    <property type="evidence" value="ECO:0007669"/>
    <property type="project" value="InterPro"/>
</dbReference>
<feature type="domain" description="Alpha-L-arabinofuranosidase C-terminal" evidence="7">
    <location>
        <begin position="475"/>
        <end position="656"/>
    </location>
</feature>
<dbReference type="AlphaFoldDB" id="A0A3R9QIX1"/>
<dbReference type="GO" id="GO:0046556">
    <property type="term" value="F:alpha-L-arabinofuranosidase activity"/>
    <property type="evidence" value="ECO:0007669"/>
    <property type="project" value="UniProtKB-EC"/>
</dbReference>
<dbReference type="PANTHER" id="PTHR31776">
    <property type="entry name" value="ALPHA-L-ARABINOFURANOSIDASE 1"/>
    <property type="match status" value="1"/>
</dbReference>
<evidence type="ECO:0000259" key="7">
    <source>
        <dbReference type="SMART" id="SM00813"/>
    </source>
</evidence>
<dbReference type="InterPro" id="IPR017853">
    <property type="entry name" value="GH"/>
</dbReference>
<dbReference type="Pfam" id="PF22848">
    <property type="entry name" value="ASD1_dom"/>
    <property type="match status" value="1"/>
</dbReference>
<comment type="caution">
    <text evidence="8">The sequence shown here is derived from an EMBL/GenBank/DDBJ whole genome shotgun (WGS) entry which is preliminary data.</text>
</comment>
<gene>
    <name evidence="8" type="ORF">EDE15_3133</name>
</gene>
<keyword evidence="9" id="KW-1185">Reference proteome</keyword>
<dbReference type="SUPFAM" id="SSF51011">
    <property type="entry name" value="Glycosyl hydrolase domain"/>
    <property type="match status" value="1"/>
</dbReference>
<keyword evidence="6" id="KW-0325">Glycoprotein</keyword>
<dbReference type="InterPro" id="IPR051563">
    <property type="entry name" value="Glycosyl_Hydrolase_51"/>
</dbReference>
<comment type="similarity">
    <text evidence="2">Belongs to the glycosyl hydrolase 51 family.</text>
</comment>
<dbReference type="InterPro" id="IPR055235">
    <property type="entry name" value="ASD1_cat"/>
</dbReference>
<dbReference type="Gene3D" id="2.60.120.260">
    <property type="entry name" value="Galactose-binding domain-like"/>
    <property type="match status" value="1"/>
</dbReference>
<proteinExistence type="inferred from homology"/>
<dbReference type="SUPFAM" id="SSF49785">
    <property type="entry name" value="Galactose-binding domain-like"/>
    <property type="match status" value="1"/>
</dbReference>
<dbReference type="EMBL" id="RSDW01000001">
    <property type="protein sequence ID" value="RSL17598.1"/>
    <property type="molecule type" value="Genomic_DNA"/>
</dbReference>
<keyword evidence="5" id="KW-0378">Hydrolase</keyword>
<evidence type="ECO:0000256" key="1">
    <source>
        <dbReference type="ARBA" id="ARBA00001462"/>
    </source>
</evidence>
<dbReference type="Gene3D" id="2.60.40.1180">
    <property type="entry name" value="Golgi alpha-mannosidase II"/>
    <property type="match status" value="1"/>
</dbReference>
<dbReference type="Gene3D" id="3.20.20.80">
    <property type="entry name" value="Glycosidases"/>
    <property type="match status" value="1"/>
</dbReference>
<dbReference type="EC" id="3.2.1.55" evidence="3"/>
<comment type="catalytic activity">
    <reaction evidence="1">
        <text>Hydrolysis of terminal non-reducing alpha-L-arabinofuranoside residues in alpha-L-arabinosides.</text>
        <dbReference type="EC" id="3.2.1.55"/>
    </reaction>
</comment>
<evidence type="ECO:0000256" key="4">
    <source>
        <dbReference type="ARBA" id="ARBA00022729"/>
    </source>
</evidence>
<dbReference type="InterPro" id="IPR013780">
    <property type="entry name" value="Glyco_hydro_b"/>
</dbReference>
<organism evidence="8 9">
    <name type="scientific">Edaphobacter aggregans</name>
    <dbReference type="NCBI Taxonomy" id="570835"/>
    <lineage>
        <taxon>Bacteria</taxon>
        <taxon>Pseudomonadati</taxon>
        <taxon>Acidobacteriota</taxon>
        <taxon>Terriglobia</taxon>
        <taxon>Terriglobales</taxon>
        <taxon>Acidobacteriaceae</taxon>
        <taxon>Edaphobacter</taxon>
    </lineage>
</organism>
<dbReference type="PANTHER" id="PTHR31776:SF0">
    <property type="entry name" value="ALPHA-L-ARABINOFURANOSIDASE 1"/>
    <property type="match status" value="1"/>
</dbReference>
<name>A0A3R9QIX1_9BACT</name>
<evidence type="ECO:0000313" key="9">
    <source>
        <dbReference type="Proteomes" id="UP000269669"/>
    </source>
</evidence>
<accession>A0A3R9QIX1</accession>
<dbReference type="SMART" id="SM00813">
    <property type="entry name" value="Alpha-L-AF_C"/>
    <property type="match status" value="1"/>
</dbReference>
<dbReference type="SUPFAM" id="SSF51445">
    <property type="entry name" value="(Trans)glycosidases"/>
    <property type="match status" value="1"/>
</dbReference>
<evidence type="ECO:0000256" key="3">
    <source>
        <dbReference type="ARBA" id="ARBA00012670"/>
    </source>
</evidence>
<dbReference type="InterPro" id="IPR008979">
    <property type="entry name" value="Galactose-bd-like_sf"/>
</dbReference>
<dbReference type="Proteomes" id="UP000269669">
    <property type="component" value="Unassembled WGS sequence"/>
</dbReference>
<evidence type="ECO:0000256" key="5">
    <source>
        <dbReference type="ARBA" id="ARBA00022801"/>
    </source>
</evidence>
<protein>
    <recommendedName>
        <fullName evidence="3">non-reducing end alpha-L-arabinofuranosidase</fullName>
        <ecNumber evidence="3">3.2.1.55</ecNumber>
    </recommendedName>
</protein>
<evidence type="ECO:0000256" key="2">
    <source>
        <dbReference type="ARBA" id="ARBA00007186"/>
    </source>
</evidence>
<keyword evidence="4" id="KW-0732">Signal</keyword>
<evidence type="ECO:0000313" key="8">
    <source>
        <dbReference type="EMBL" id="RSL17598.1"/>
    </source>
</evidence>
<evidence type="ECO:0000256" key="6">
    <source>
        <dbReference type="ARBA" id="ARBA00023180"/>
    </source>
</evidence>
<dbReference type="Pfam" id="PF06964">
    <property type="entry name" value="Alpha-L-AF_C"/>
    <property type="match status" value="1"/>
</dbReference>
<sequence>MATPFKLCILEAESKRILAFDRIILSKWSFMSRLRNFLAAGLWTCVVTTLLAQTPNGTLNIQVDKSVGASSPILHGLMTEEINYSYDGGLYAELIRNRTFQDDASSPVHWSIAANDKNAATIDIDKTTGPSTALPLSLKVSVAAASTTDPAGVQNDGFWGIAVRPHTQYKASFYAKADAGFSGPLKISLIDNSTGVSAASAVIPSLSQEWKRYSVVLTTKDVKPSAANHFALTTTHPGTFWLQLVSVFPPTYANRSNGNRQDIMELLAAMKPSFLRLPGGNYLEGDHIPERYEWKKTIGPLVDRPTHPSPWRYHSSDGLGLLEFLEWCEDLKMQPLLAVYAGYSMKQEHIDAGPALEPYVQDALDEIEYVSGGTDTKWGAIRARDGHPKPFALKYVEVGNEDWFDKSKSYDARFAQFYDAIKKSHSEIQVIATTQVTSRQPDVLDDHYYRKAEQFFDDVHHYDKTSRTGTKIMVGEWATREGEPTPDFNAALGDAAWMTGMERNSDVIIMHSYAPLFVNVNPGGMQWKTDLIGYDAMSSYGSPSYYAQVMFSNHRGTQIVDSTLTNADKRVFYSVTSDPTKGVLYLKLVNATATKQQLDINLNGAKHIALSAKLTTLHASSPTETNSITEPRKIVPTDSSLSNVSSHFSHDLPPYSIQVVELNVR</sequence>